<keyword evidence="2" id="KW-0472">Membrane</keyword>
<keyword evidence="4" id="KW-1185">Reference proteome</keyword>
<dbReference type="OrthoDB" id="3062515at2759"/>
<name>A0A9W8IXU4_9AGAR</name>
<keyword evidence="2" id="KW-0812">Transmembrane</keyword>
<keyword evidence="2" id="KW-1133">Transmembrane helix</keyword>
<dbReference type="Gene3D" id="2.60.120.260">
    <property type="entry name" value="Galactose-binding domain-like"/>
    <property type="match status" value="1"/>
</dbReference>
<dbReference type="EMBL" id="JANBPK010001207">
    <property type="protein sequence ID" value="KAJ2924747.1"/>
    <property type="molecule type" value="Genomic_DNA"/>
</dbReference>
<gene>
    <name evidence="3" type="ORF">H1R20_g12348</name>
</gene>
<feature type="transmembrane region" description="Helical" evidence="2">
    <location>
        <begin position="196"/>
        <end position="219"/>
    </location>
</feature>
<sequence length="262" mass="27981">MAADDYFTLYVDGVLRHEADPGHDWSKLMAFNFPLSSAAEGSLTSTKSSKLVLGIRVINVDNFAGVKVAGMIHFNDSSTTTFVSGQDDSWIGEKLFQEGWEQPDFAWESRWKSAAVFPSDVGHVLWPEEKMQLPEKVSVFRPAEPNVGGPVPPTGADAVTQTITLASGATVTVTQSAPTVVATETGASVRLSPGQFAGALLGAVALSMLVVSLVTYCVIRRSFYGRSSRRSWQEENRVTGPGPSTPITQPETLGTGTSVVNA</sequence>
<evidence type="ECO:0000313" key="3">
    <source>
        <dbReference type="EMBL" id="KAJ2924747.1"/>
    </source>
</evidence>
<evidence type="ECO:0000256" key="1">
    <source>
        <dbReference type="SAM" id="MobiDB-lite"/>
    </source>
</evidence>
<organism evidence="3 4">
    <name type="scientific">Candolleomyces eurysporus</name>
    <dbReference type="NCBI Taxonomy" id="2828524"/>
    <lineage>
        <taxon>Eukaryota</taxon>
        <taxon>Fungi</taxon>
        <taxon>Dikarya</taxon>
        <taxon>Basidiomycota</taxon>
        <taxon>Agaricomycotina</taxon>
        <taxon>Agaricomycetes</taxon>
        <taxon>Agaricomycetidae</taxon>
        <taxon>Agaricales</taxon>
        <taxon>Agaricineae</taxon>
        <taxon>Psathyrellaceae</taxon>
        <taxon>Candolleomyces</taxon>
    </lineage>
</organism>
<feature type="region of interest" description="Disordered" evidence="1">
    <location>
        <begin position="229"/>
        <end position="262"/>
    </location>
</feature>
<comment type="caution">
    <text evidence="3">The sequence shown here is derived from an EMBL/GenBank/DDBJ whole genome shotgun (WGS) entry which is preliminary data.</text>
</comment>
<accession>A0A9W8IXU4</accession>
<feature type="non-terminal residue" evidence="3">
    <location>
        <position position="262"/>
    </location>
</feature>
<reference evidence="3" key="1">
    <citation type="submission" date="2022-06" db="EMBL/GenBank/DDBJ databases">
        <title>Genome Sequence of Candolleomyces eurysporus.</title>
        <authorList>
            <person name="Buettner E."/>
        </authorList>
    </citation>
    <scope>NUCLEOTIDE SEQUENCE</scope>
    <source>
        <strain evidence="3">VTCC 930004</strain>
    </source>
</reference>
<protein>
    <submittedName>
        <fullName evidence="3">Uncharacterized protein</fullName>
    </submittedName>
</protein>
<evidence type="ECO:0000256" key="2">
    <source>
        <dbReference type="SAM" id="Phobius"/>
    </source>
</evidence>
<dbReference type="Proteomes" id="UP001140091">
    <property type="component" value="Unassembled WGS sequence"/>
</dbReference>
<dbReference type="AlphaFoldDB" id="A0A9W8IXU4"/>
<proteinExistence type="predicted"/>
<evidence type="ECO:0000313" key="4">
    <source>
        <dbReference type="Proteomes" id="UP001140091"/>
    </source>
</evidence>
<feature type="compositionally biased region" description="Polar residues" evidence="1">
    <location>
        <begin position="245"/>
        <end position="262"/>
    </location>
</feature>